<organism evidence="4 5">
    <name type="scientific">Mobiluncus mulieris</name>
    <dbReference type="NCBI Taxonomy" id="2052"/>
    <lineage>
        <taxon>Bacteria</taxon>
        <taxon>Bacillati</taxon>
        <taxon>Actinomycetota</taxon>
        <taxon>Actinomycetes</taxon>
        <taxon>Actinomycetales</taxon>
        <taxon>Actinomycetaceae</taxon>
        <taxon>Mobiluncus</taxon>
    </lineage>
</organism>
<dbReference type="GO" id="GO:0003723">
    <property type="term" value="F:RNA binding"/>
    <property type="evidence" value="ECO:0007669"/>
    <property type="project" value="InterPro"/>
</dbReference>
<accession>A0A7Y0USV3</accession>
<name>A0A7Y0USV3_9ACTO</name>
<keyword evidence="1 4" id="KW-0489">Methyltransferase</keyword>
<dbReference type="AlphaFoldDB" id="A0A7Y0USV3"/>
<keyword evidence="2 4" id="KW-0808">Transferase</keyword>
<dbReference type="Pfam" id="PF00588">
    <property type="entry name" value="SpoU_methylase"/>
    <property type="match status" value="1"/>
</dbReference>
<feature type="domain" description="tRNA/rRNA methyltransferase SpoU type" evidence="3">
    <location>
        <begin position="158"/>
        <end position="302"/>
    </location>
</feature>
<dbReference type="RefSeq" id="WP_169762421.1">
    <property type="nucleotide sequence ID" value="NZ_JABCUS010000007.1"/>
</dbReference>
<dbReference type="GO" id="GO:0032259">
    <property type="term" value="P:methylation"/>
    <property type="evidence" value="ECO:0007669"/>
    <property type="project" value="UniProtKB-KW"/>
</dbReference>
<gene>
    <name evidence="4" type="ORF">HHJ77_03960</name>
</gene>
<evidence type="ECO:0000259" key="3">
    <source>
        <dbReference type="Pfam" id="PF00588"/>
    </source>
</evidence>
<evidence type="ECO:0000313" key="5">
    <source>
        <dbReference type="Proteomes" id="UP000575397"/>
    </source>
</evidence>
<dbReference type="EMBL" id="JABCUS010000007">
    <property type="protein sequence ID" value="NMX03111.1"/>
    <property type="molecule type" value="Genomic_DNA"/>
</dbReference>
<evidence type="ECO:0000256" key="2">
    <source>
        <dbReference type="ARBA" id="ARBA00022679"/>
    </source>
</evidence>
<dbReference type="SUPFAM" id="SSF75217">
    <property type="entry name" value="alpha/beta knot"/>
    <property type="match status" value="1"/>
</dbReference>
<dbReference type="SUPFAM" id="SSF55315">
    <property type="entry name" value="L30e-like"/>
    <property type="match status" value="1"/>
</dbReference>
<dbReference type="InterPro" id="IPR029028">
    <property type="entry name" value="Alpha/beta_knot_MTases"/>
</dbReference>
<sequence length="307" mass="33466">MSLWKTHKTPGDLAQLGKSRNFNDNLTVLIPLENLSEYPELLGDYTNLKDVNLRRSFEAEHGLFLAESNEVIMRVLRAGYRPRSLLVTPHWLEILAPVLASTSCTHGDPEGGPVPVFVATEAVLEQLVGFHLHRGAIASMERPALPDPAAILAQSRRVLVLEDLVDHTNVGAAVRSAAACNYDAILVTPSCADPLYRRAVRVSMGTIFQVPWTRLKRWPDADLFHAAGFELAALALRDDAVDLRDYARKLAGDSTRKVALVAGAERDGLKRSTVAKADYVVRIEMAHGVDSLNVAGACAVACWATAQ</sequence>
<reference evidence="4 5" key="1">
    <citation type="submission" date="2020-04" db="EMBL/GenBank/DDBJ databases">
        <title>Antimicrobial susceptibility and clonality of vaginal-derived multi-drug resistant Mobiluncus isolates in China.</title>
        <authorList>
            <person name="Zhang X."/>
        </authorList>
    </citation>
    <scope>NUCLEOTIDE SEQUENCE [LARGE SCALE GENOMIC DNA]</scope>
    <source>
        <strain evidence="4 5">12</strain>
    </source>
</reference>
<dbReference type="PANTHER" id="PTHR43191">
    <property type="entry name" value="RRNA METHYLTRANSFERASE 3"/>
    <property type="match status" value="1"/>
</dbReference>
<dbReference type="InterPro" id="IPR029064">
    <property type="entry name" value="Ribosomal_eL30-like_sf"/>
</dbReference>
<dbReference type="Proteomes" id="UP000575397">
    <property type="component" value="Unassembled WGS sequence"/>
</dbReference>
<dbReference type="InterPro" id="IPR029026">
    <property type="entry name" value="tRNA_m1G_MTases_N"/>
</dbReference>
<proteinExistence type="predicted"/>
<dbReference type="InterPro" id="IPR001537">
    <property type="entry name" value="SpoU_MeTrfase"/>
</dbReference>
<dbReference type="PANTHER" id="PTHR43191:SF12">
    <property type="entry name" value="RRNA METHYLASE"/>
    <property type="match status" value="1"/>
</dbReference>
<dbReference type="Gene3D" id="3.40.1280.10">
    <property type="match status" value="1"/>
</dbReference>
<protein>
    <submittedName>
        <fullName evidence="4">RNA methyltransferase</fullName>
    </submittedName>
</protein>
<evidence type="ECO:0000313" key="4">
    <source>
        <dbReference type="EMBL" id="NMX03111.1"/>
    </source>
</evidence>
<dbReference type="CDD" id="cd18095">
    <property type="entry name" value="SpoU-like_rRNA-MTase"/>
    <property type="match status" value="1"/>
</dbReference>
<evidence type="ECO:0000256" key="1">
    <source>
        <dbReference type="ARBA" id="ARBA00022603"/>
    </source>
</evidence>
<dbReference type="GO" id="GO:0008173">
    <property type="term" value="F:RNA methyltransferase activity"/>
    <property type="evidence" value="ECO:0007669"/>
    <property type="project" value="InterPro"/>
</dbReference>
<dbReference type="Gene3D" id="3.30.1330.30">
    <property type="match status" value="1"/>
</dbReference>
<comment type="caution">
    <text evidence="4">The sequence shown here is derived from an EMBL/GenBank/DDBJ whole genome shotgun (WGS) entry which is preliminary data.</text>
</comment>
<dbReference type="GO" id="GO:0006396">
    <property type="term" value="P:RNA processing"/>
    <property type="evidence" value="ECO:0007669"/>
    <property type="project" value="InterPro"/>
</dbReference>
<dbReference type="InterPro" id="IPR051259">
    <property type="entry name" value="rRNA_Methyltransferase"/>
</dbReference>